<evidence type="ECO:0000313" key="2">
    <source>
        <dbReference type="Proteomes" id="UP001304243"/>
    </source>
</evidence>
<sequence>MPARLTQDLRNILQSLLQRGRSFSKIKKLYPGVGNSTLTRLRKLYCPDPAGPLGGRPKKLGAKTMSLVSRGLRSGALDNPRAAQESLIDESRYVNWWYPQVIEKKWS</sequence>
<accession>A0AAN7DD75</accession>
<protein>
    <submittedName>
        <fullName evidence="1">Uncharacterized protein</fullName>
    </submittedName>
</protein>
<dbReference type="EMBL" id="JASEJX010000015">
    <property type="protein sequence ID" value="KAK4515296.1"/>
    <property type="molecule type" value="Genomic_DNA"/>
</dbReference>
<keyword evidence="2" id="KW-1185">Reference proteome</keyword>
<dbReference type="GeneID" id="89946608"/>
<gene>
    <name evidence="1" type="ORF">ATC70_002906</name>
</gene>
<dbReference type="Proteomes" id="UP001304243">
    <property type="component" value="Unassembled WGS sequence"/>
</dbReference>
<proteinExistence type="predicted"/>
<dbReference type="RefSeq" id="XP_064681962.1">
    <property type="nucleotide sequence ID" value="XM_064822276.1"/>
</dbReference>
<evidence type="ECO:0000313" key="1">
    <source>
        <dbReference type="EMBL" id="KAK4515296.1"/>
    </source>
</evidence>
<comment type="caution">
    <text evidence="1">The sequence shown here is derived from an EMBL/GenBank/DDBJ whole genome shotgun (WGS) entry which is preliminary data.</text>
</comment>
<dbReference type="AlphaFoldDB" id="A0AAN7DD75"/>
<name>A0AAN7DD75_9FUNG</name>
<reference evidence="1 2" key="1">
    <citation type="submission" date="2022-11" db="EMBL/GenBank/DDBJ databases">
        <title>Mucor velutinosus strain NIH1002 WGS.</title>
        <authorList>
            <person name="Subramanian P."/>
            <person name="Mullikin J.C."/>
            <person name="Segre J.A."/>
            <person name="Zelazny A.M."/>
        </authorList>
    </citation>
    <scope>NUCLEOTIDE SEQUENCE [LARGE SCALE GENOMIC DNA]</scope>
    <source>
        <strain evidence="1 2">NIH1002</strain>
    </source>
</reference>
<organism evidence="1 2">
    <name type="scientific">Mucor velutinosus</name>
    <dbReference type="NCBI Taxonomy" id="708070"/>
    <lineage>
        <taxon>Eukaryota</taxon>
        <taxon>Fungi</taxon>
        <taxon>Fungi incertae sedis</taxon>
        <taxon>Mucoromycota</taxon>
        <taxon>Mucoromycotina</taxon>
        <taxon>Mucoromycetes</taxon>
        <taxon>Mucorales</taxon>
        <taxon>Mucorineae</taxon>
        <taxon>Mucoraceae</taxon>
        <taxon>Mucor</taxon>
    </lineage>
</organism>